<dbReference type="InterPro" id="IPR001128">
    <property type="entry name" value="Cyt_P450"/>
</dbReference>
<evidence type="ECO:0000313" key="4">
    <source>
        <dbReference type="EMBL" id="MCW2306710.1"/>
    </source>
</evidence>
<accession>A0ABT3H8I7</accession>
<evidence type="ECO:0000256" key="3">
    <source>
        <dbReference type="RuleBase" id="RU000461"/>
    </source>
</evidence>
<dbReference type="Gene3D" id="1.10.630.10">
    <property type="entry name" value="Cytochrome P450"/>
    <property type="match status" value="1"/>
</dbReference>
<comment type="cofactor">
    <cofactor evidence="1">
        <name>heme</name>
        <dbReference type="ChEBI" id="CHEBI:30413"/>
    </cofactor>
</comment>
<keyword evidence="5" id="KW-1185">Reference proteome</keyword>
<dbReference type="InterPro" id="IPR036396">
    <property type="entry name" value="Cyt_P450_sf"/>
</dbReference>
<dbReference type="EMBL" id="JAOQNS010000002">
    <property type="protein sequence ID" value="MCW2306710.1"/>
    <property type="molecule type" value="Genomic_DNA"/>
</dbReference>
<name>A0ABT3H8I7_9HYPH</name>
<gene>
    <name evidence="4" type="ORF">M2319_001029</name>
</gene>
<proteinExistence type="inferred from homology"/>
<organism evidence="4 5">
    <name type="scientific">Rhodobium gokarnense</name>
    <dbReference type="NCBI Taxonomy" id="364296"/>
    <lineage>
        <taxon>Bacteria</taxon>
        <taxon>Pseudomonadati</taxon>
        <taxon>Pseudomonadota</taxon>
        <taxon>Alphaproteobacteria</taxon>
        <taxon>Hyphomicrobiales</taxon>
        <taxon>Rhodobiaceae</taxon>
        <taxon>Rhodobium</taxon>
    </lineage>
</organism>
<keyword evidence="3" id="KW-0349">Heme</keyword>
<comment type="similarity">
    <text evidence="2 3">Belongs to the cytochrome P450 family.</text>
</comment>
<dbReference type="PANTHER" id="PTHR46696">
    <property type="entry name" value="P450, PUTATIVE (EUROFUNG)-RELATED"/>
    <property type="match status" value="1"/>
</dbReference>
<dbReference type="PANTHER" id="PTHR46696:SF1">
    <property type="entry name" value="CYTOCHROME P450 YJIB-RELATED"/>
    <property type="match status" value="1"/>
</dbReference>
<keyword evidence="3" id="KW-0503">Monooxygenase</keyword>
<evidence type="ECO:0000313" key="5">
    <source>
        <dbReference type="Proteomes" id="UP001209755"/>
    </source>
</evidence>
<reference evidence="5" key="1">
    <citation type="submission" date="2023-07" db="EMBL/GenBank/DDBJ databases">
        <title>Genome sequencing of Purple Non-Sulfur Bacteria from various extreme environments.</title>
        <authorList>
            <person name="Mayer M."/>
        </authorList>
    </citation>
    <scope>NUCLEOTIDE SEQUENCE [LARGE SCALE GENOMIC DNA]</scope>
    <source>
        <strain evidence="5">DSM 17935</strain>
    </source>
</reference>
<sequence>MSYLSQIDAAPASDKWPLVRSWMQSQPLPLYAELRKHRPVIDLGPVTLATRHSDCVNILARHDLYSVEPYVSKQGDYWMAQDDTARHWREKSIMRAVLDFESVPDLRSWSEAEAARRLEVASCTEIDLIAEITRGVPLAVVERFFGFEGASHADMFDWSYWNQMDAFWNQPFDTPQFATPDEIVSRRKAANAAMRTYLIELVQRRAIDLKAGKPGTDVVSRLLILSGSGALKFDVPLVVLNVGGLLIGAVETTSHAVANALLVLVSDSELRKEATAAAQSEDPSALDGYVFEALRFKPAFPYFFRRATKDTRLAQSSDHQTDVPEGTMVLAVTHSAMFDPAACEAPESFNPNRDLRGSFTFGYGIHECLGRAIGTALIPAIARAILRRDKAQPGYIDYRKGPVPESWPWSVT</sequence>
<keyword evidence="3" id="KW-0408">Iron</keyword>
<dbReference type="Pfam" id="PF00067">
    <property type="entry name" value="p450"/>
    <property type="match status" value="1"/>
</dbReference>
<evidence type="ECO:0000256" key="1">
    <source>
        <dbReference type="ARBA" id="ARBA00001971"/>
    </source>
</evidence>
<comment type="caution">
    <text evidence="4">The sequence shown here is derived from an EMBL/GenBank/DDBJ whole genome shotgun (WGS) entry which is preliminary data.</text>
</comment>
<evidence type="ECO:0000256" key="2">
    <source>
        <dbReference type="ARBA" id="ARBA00010617"/>
    </source>
</evidence>
<dbReference type="SUPFAM" id="SSF48264">
    <property type="entry name" value="Cytochrome P450"/>
    <property type="match status" value="1"/>
</dbReference>
<dbReference type="RefSeq" id="WP_264600387.1">
    <property type="nucleotide sequence ID" value="NZ_JAOQNS010000002.1"/>
</dbReference>
<dbReference type="PROSITE" id="PS00086">
    <property type="entry name" value="CYTOCHROME_P450"/>
    <property type="match status" value="1"/>
</dbReference>
<keyword evidence="3" id="KW-0560">Oxidoreductase</keyword>
<protein>
    <submittedName>
        <fullName evidence="4">Cytochrome P450</fullName>
    </submittedName>
</protein>
<dbReference type="InterPro" id="IPR017972">
    <property type="entry name" value="Cyt_P450_CS"/>
</dbReference>
<dbReference type="Proteomes" id="UP001209755">
    <property type="component" value="Unassembled WGS sequence"/>
</dbReference>
<keyword evidence="3" id="KW-0479">Metal-binding</keyword>